<dbReference type="PANTHER" id="PTHR13284:SF10">
    <property type="entry name" value="SELENOCYSTEINE INSERTION SEQUENCE-BINDING PROTEIN 2-LIKE"/>
    <property type="match status" value="1"/>
</dbReference>
<sequence>MGNARAQQRRLALCRQRVEVSDAITKAAGKKSKTPVQLDLGDMLAALERQQQAMKARQLTNTKPLSYTVGTTTPFHGKEPAGKPAVVKGQPYAAPHNILDSTAPRIKRGKEREIPKVKRPTALKKIILKEREVRKGRFSVDQNAASPEEQGDDDLHFTDDLTRDAVSQEENGLSMPSDASLSPASQNSPYSITPVSQGSPASSGIGSPMASAITKIHSRRFREYCNQVLNKEIDESVTMLLQELVRFQERVYQKDPTKAKAKRRLVMGLREVTKHMKLQKIKCVIISPNCEKIQSKGGLDEALYNVIAMAREQEIPFVFALGRKALGRCVNKLVPVSVVGIFNFSGAESLFNQLVSLTDDARKAYKDMVSSLEQEQAEEALKNVKKVTHHMGHSRNPSAASAISFCSVISEPISEVNEKEYETNWRNMVETSDALEPMESEASSKSTISTSAPKDEEGKTAASASSSASAGASSSANTSASSSASASVTSVPSTSQTSLRTGAPSVSGKEEGGKTDDRLEWASQQSTETGSLDGSSRDPLDSSITSTTSTLVPGMLEEADEEEEEEDDYTPEPISVEVPSLNCSRIESWVSKTLENLQLGKSQESTEEEEDDEEEEEEGVASEEDLDSSDLVEPGLGDKEAKEPKKVLG</sequence>
<dbReference type="GeneID" id="105889137"/>
<dbReference type="Proteomes" id="UP000515152">
    <property type="component" value="Chromosome 6"/>
</dbReference>
<dbReference type="InterPro" id="IPR004038">
    <property type="entry name" value="Ribosomal_eL8/eL30/eS12/Gad45"/>
</dbReference>
<evidence type="ECO:0000259" key="2">
    <source>
        <dbReference type="Pfam" id="PF01248"/>
    </source>
</evidence>
<dbReference type="GO" id="GO:1990904">
    <property type="term" value="C:ribonucleoprotein complex"/>
    <property type="evidence" value="ECO:0007669"/>
    <property type="project" value="TreeGrafter"/>
</dbReference>
<feature type="region of interest" description="Disordered" evidence="1">
    <location>
        <begin position="594"/>
        <end position="649"/>
    </location>
</feature>
<dbReference type="GO" id="GO:0035368">
    <property type="term" value="F:selenocysteine insertion sequence binding"/>
    <property type="evidence" value="ECO:0007669"/>
    <property type="project" value="InterPro"/>
</dbReference>
<evidence type="ECO:0000256" key="1">
    <source>
        <dbReference type="SAM" id="MobiDB-lite"/>
    </source>
</evidence>
<dbReference type="InterPro" id="IPR040051">
    <property type="entry name" value="SECISBP2"/>
</dbReference>
<feature type="compositionally biased region" description="Low complexity" evidence="1">
    <location>
        <begin position="460"/>
        <end position="498"/>
    </location>
</feature>
<dbReference type="Pfam" id="PF01248">
    <property type="entry name" value="Ribosomal_L7Ae"/>
    <property type="match status" value="1"/>
</dbReference>
<dbReference type="RefSeq" id="XP_031424505.1">
    <property type="nucleotide sequence ID" value="XM_031568645.1"/>
</dbReference>
<evidence type="ECO:0000313" key="3">
    <source>
        <dbReference type="Proteomes" id="UP000515152"/>
    </source>
</evidence>
<dbReference type="InterPro" id="IPR029064">
    <property type="entry name" value="Ribosomal_eL30-like_sf"/>
</dbReference>
<organism evidence="3 4">
    <name type="scientific">Clupea harengus</name>
    <name type="common">Atlantic herring</name>
    <dbReference type="NCBI Taxonomy" id="7950"/>
    <lineage>
        <taxon>Eukaryota</taxon>
        <taxon>Metazoa</taxon>
        <taxon>Chordata</taxon>
        <taxon>Craniata</taxon>
        <taxon>Vertebrata</taxon>
        <taxon>Euteleostomi</taxon>
        <taxon>Actinopterygii</taxon>
        <taxon>Neopterygii</taxon>
        <taxon>Teleostei</taxon>
        <taxon>Clupei</taxon>
        <taxon>Clupeiformes</taxon>
        <taxon>Clupeoidei</taxon>
        <taxon>Clupeidae</taxon>
        <taxon>Clupea</taxon>
    </lineage>
</organism>
<dbReference type="GO" id="GO:0001514">
    <property type="term" value="P:selenocysteine incorporation"/>
    <property type="evidence" value="ECO:0007669"/>
    <property type="project" value="UniProtKB-ARBA"/>
</dbReference>
<feature type="compositionally biased region" description="Acidic residues" evidence="1">
    <location>
        <begin position="605"/>
        <end position="630"/>
    </location>
</feature>
<feature type="domain" description="Ribosomal protein eL8/eL30/eS12/Gadd45" evidence="2">
    <location>
        <begin position="254"/>
        <end position="348"/>
    </location>
</feature>
<dbReference type="FunFam" id="3.30.1330.30:FF:000004">
    <property type="entry name" value="selenocysteine insertion sequence-binding protein 2"/>
    <property type="match status" value="1"/>
</dbReference>
<dbReference type="AlphaFoldDB" id="A0A6P8FM21"/>
<feature type="compositionally biased region" description="Polar residues" evidence="1">
    <location>
        <begin position="177"/>
        <end position="205"/>
    </location>
</feature>
<dbReference type="GO" id="GO:0005739">
    <property type="term" value="C:mitochondrion"/>
    <property type="evidence" value="ECO:0007669"/>
    <property type="project" value="TreeGrafter"/>
</dbReference>
<feature type="region of interest" description="Disordered" evidence="1">
    <location>
        <begin position="95"/>
        <end position="118"/>
    </location>
</feature>
<feature type="region of interest" description="Disordered" evidence="1">
    <location>
        <begin position="433"/>
        <end position="582"/>
    </location>
</feature>
<feature type="region of interest" description="Disordered" evidence="1">
    <location>
        <begin position="167"/>
        <end position="206"/>
    </location>
</feature>
<dbReference type="SUPFAM" id="SSF55315">
    <property type="entry name" value="L30e-like"/>
    <property type="match status" value="1"/>
</dbReference>
<dbReference type="Gene3D" id="3.30.1330.30">
    <property type="match status" value="1"/>
</dbReference>
<feature type="compositionally biased region" description="Acidic residues" evidence="1">
    <location>
        <begin position="557"/>
        <end position="570"/>
    </location>
</feature>
<feature type="region of interest" description="Disordered" evidence="1">
    <location>
        <begin position="138"/>
        <end position="157"/>
    </location>
</feature>
<feature type="compositionally biased region" description="Basic and acidic residues" evidence="1">
    <location>
        <begin position="636"/>
        <end position="649"/>
    </location>
</feature>
<dbReference type="CTD" id="9728"/>
<dbReference type="GO" id="GO:0003730">
    <property type="term" value="F:mRNA 3'-UTR binding"/>
    <property type="evidence" value="ECO:0007669"/>
    <property type="project" value="TreeGrafter"/>
</dbReference>
<keyword evidence="3" id="KW-1185">Reference proteome</keyword>
<protein>
    <submittedName>
        <fullName evidence="4">Selenocysteine insertion sequence-binding protein 2-like</fullName>
    </submittedName>
</protein>
<reference evidence="4" key="1">
    <citation type="submission" date="2025-08" db="UniProtKB">
        <authorList>
            <consortium name="RefSeq"/>
        </authorList>
    </citation>
    <scope>IDENTIFICATION</scope>
</reference>
<proteinExistence type="predicted"/>
<feature type="compositionally biased region" description="Low complexity" evidence="1">
    <location>
        <begin position="440"/>
        <end position="452"/>
    </location>
</feature>
<dbReference type="GO" id="GO:0043021">
    <property type="term" value="F:ribonucleoprotein complex binding"/>
    <property type="evidence" value="ECO:0007669"/>
    <property type="project" value="TreeGrafter"/>
</dbReference>
<feature type="compositionally biased region" description="Basic and acidic residues" evidence="1">
    <location>
        <begin position="508"/>
        <end position="520"/>
    </location>
</feature>
<evidence type="ECO:0000313" key="4">
    <source>
        <dbReference type="RefSeq" id="XP_031424505.1"/>
    </source>
</evidence>
<feature type="compositionally biased region" description="Polar residues" evidence="1">
    <location>
        <begin position="522"/>
        <end position="534"/>
    </location>
</feature>
<dbReference type="KEGG" id="char:105889137"/>
<dbReference type="OrthoDB" id="263617at2759"/>
<name>A0A6P8FM21_CLUHA</name>
<accession>A0A6P8FM21</accession>
<gene>
    <name evidence="4" type="primary">secisbp2l</name>
</gene>
<dbReference type="PANTHER" id="PTHR13284">
    <property type="entry name" value="GH01354P"/>
    <property type="match status" value="1"/>
</dbReference>